<dbReference type="EMBL" id="GBXM01090205">
    <property type="protein sequence ID" value="JAH18372.1"/>
    <property type="molecule type" value="Transcribed_RNA"/>
</dbReference>
<reference evidence="1" key="1">
    <citation type="submission" date="2014-11" db="EMBL/GenBank/DDBJ databases">
        <authorList>
            <person name="Amaro Gonzalez C."/>
        </authorList>
    </citation>
    <scope>NUCLEOTIDE SEQUENCE</scope>
</reference>
<dbReference type="AlphaFoldDB" id="A0A0E9QPJ7"/>
<name>A0A0E9QPJ7_ANGAN</name>
<proteinExistence type="predicted"/>
<sequence>MGETRQVRSIGLSRNIKFVRATALHPGTNPPQSLEPRSQTSHISCLGFESEYQWH</sequence>
<protein>
    <submittedName>
        <fullName evidence="1">Uncharacterized protein</fullName>
    </submittedName>
</protein>
<organism evidence="1">
    <name type="scientific">Anguilla anguilla</name>
    <name type="common">European freshwater eel</name>
    <name type="synonym">Muraena anguilla</name>
    <dbReference type="NCBI Taxonomy" id="7936"/>
    <lineage>
        <taxon>Eukaryota</taxon>
        <taxon>Metazoa</taxon>
        <taxon>Chordata</taxon>
        <taxon>Craniata</taxon>
        <taxon>Vertebrata</taxon>
        <taxon>Euteleostomi</taxon>
        <taxon>Actinopterygii</taxon>
        <taxon>Neopterygii</taxon>
        <taxon>Teleostei</taxon>
        <taxon>Anguilliformes</taxon>
        <taxon>Anguillidae</taxon>
        <taxon>Anguilla</taxon>
    </lineage>
</organism>
<reference evidence="1" key="2">
    <citation type="journal article" date="2015" name="Fish Shellfish Immunol.">
        <title>Early steps in the European eel (Anguilla anguilla)-Vibrio vulnificus interaction in the gills: Role of the RtxA13 toxin.</title>
        <authorList>
            <person name="Callol A."/>
            <person name="Pajuelo D."/>
            <person name="Ebbesson L."/>
            <person name="Teles M."/>
            <person name="MacKenzie S."/>
            <person name="Amaro C."/>
        </authorList>
    </citation>
    <scope>NUCLEOTIDE SEQUENCE</scope>
</reference>
<evidence type="ECO:0000313" key="1">
    <source>
        <dbReference type="EMBL" id="JAH18372.1"/>
    </source>
</evidence>
<accession>A0A0E9QPJ7</accession>